<reference evidence="8 9" key="1">
    <citation type="journal article" date="2021" name="Comput. Struct. Biotechnol. J.">
        <title>De novo genome assembly of the potent medicinal plant Rehmannia glutinosa using nanopore technology.</title>
        <authorList>
            <person name="Ma L."/>
            <person name="Dong C."/>
            <person name="Song C."/>
            <person name="Wang X."/>
            <person name="Zheng X."/>
            <person name="Niu Y."/>
            <person name="Chen S."/>
            <person name="Feng W."/>
        </authorList>
    </citation>
    <scope>NUCLEOTIDE SEQUENCE [LARGE SCALE GENOMIC DNA]</scope>
    <source>
        <strain evidence="8">DH-2019</strain>
    </source>
</reference>
<keyword evidence="2" id="KW-0028">Amino-acid biosynthesis</keyword>
<keyword evidence="7" id="KW-0057">Aromatic amino acid biosynthesis</keyword>
<dbReference type="EMBL" id="JABTTQ020000008">
    <property type="protein sequence ID" value="KAK6150527.1"/>
    <property type="molecule type" value="Genomic_DNA"/>
</dbReference>
<accession>A0ABR0WSP4</accession>
<evidence type="ECO:0000256" key="4">
    <source>
        <dbReference type="ARBA" id="ARBA00022741"/>
    </source>
</evidence>
<evidence type="ECO:0000313" key="9">
    <source>
        <dbReference type="Proteomes" id="UP001318860"/>
    </source>
</evidence>
<dbReference type="HAMAP" id="MF_00109">
    <property type="entry name" value="Shikimate_kinase"/>
    <property type="match status" value="1"/>
</dbReference>
<keyword evidence="3" id="KW-0808">Transferase</keyword>
<comment type="caution">
    <text evidence="8">The sequence shown here is derived from an EMBL/GenBank/DDBJ whole genome shotgun (WGS) entry which is preliminary data.</text>
</comment>
<evidence type="ECO:0000256" key="5">
    <source>
        <dbReference type="ARBA" id="ARBA00022777"/>
    </source>
</evidence>
<dbReference type="Proteomes" id="UP001318860">
    <property type="component" value="Unassembled WGS sequence"/>
</dbReference>
<keyword evidence="9" id="KW-1185">Reference proteome</keyword>
<name>A0ABR0WSP4_REHGL</name>
<evidence type="ECO:0000313" key="8">
    <source>
        <dbReference type="EMBL" id="KAK6150527.1"/>
    </source>
</evidence>
<dbReference type="PANTHER" id="PTHR21087">
    <property type="entry name" value="SHIKIMATE KINASE"/>
    <property type="match status" value="1"/>
</dbReference>
<evidence type="ECO:0000256" key="7">
    <source>
        <dbReference type="ARBA" id="ARBA00023141"/>
    </source>
</evidence>
<protein>
    <recommendedName>
        <fullName evidence="10">Shikimate kinase</fullName>
    </recommendedName>
</protein>
<dbReference type="Gene3D" id="3.40.50.300">
    <property type="entry name" value="P-loop containing nucleotide triphosphate hydrolases"/>
    <property type="match status" value="1"/>
</dbReference>
<gene>
    <name evidence="8" type="ORF">DH2020_015459</name>
</gene>
<organism evidence="8 9">
    <name type="scientific">Rehmannia glutinosa</name>
    <name type="common">Chinese foxglove</name>
    <dbReference type="NCBI Taxonomy" id="99300"/>
    <lineage>
        <taxon>Eukaryota</taxon>
        <taxon>Viridiplantae</taxon>
        <taxon>Streptophyta</taxon>
        <taxon>Embryophyta</taxon>
        <taxon>Tracheophyta</taxon>
        <taxon>Spermatophyta</taxon>
        <taxon>Magnoliopsida</taxon>
        <taxon>eudicotyledons</taxon>
        <taxon>Gunneridae</taxon>
        <taxon>Pentapetalae</taxon>
        <taxon>asterids</taxon>
        <taxon>lamiids</taxon>
        <taxon>Lamiales</taxon>
        <taxon>Orobanchaceae</taxon>
        <taxon>Rehmannieae</taxon>
        <taxon>Rehmannia</taxon>
    </lineage>
</organism>
<evidence type="ECO:0000256" key="3">
    <source>
        <dbReference type="ARBA" id="ARBA00022679"/>
    </source>
</evidence>
<keyword evidence="4" id="KW-0547">Nucleotide-binding</keyword>
<dbReference type="InterPro" id="IPR027417">
    <property type="entry name" value="P-loop_NTPase"/>
</dbReference>
<keyword evidence="5" id="KW-0418">Kinase</keyword>
<comment type="similarity">
    <text evidence="1">Belongs to the shikimate kinase family.</text>
</comment>
<evidence type="ECO:0000256" key="2">
    <source>
        <dbReference type="ARBA" id="ARBA00022605"/>
    </source>
</evidence>
<evidence type="ECO:0000256" key="1">
    <source>
        <dbReference type="ARBA" id="ARBA00006997"/>
    </source>
</evidence>
<dbReference type="Pfam" id="PF01202">
    <property type="entry name" value="SKI"/>
    <property type="match status" value="2"/>
</dbReference>
<dbReference type="SUPFAM" id="SSF52540">
    <property type="entry name" value="P-loop containing nucleoside triphosphate hydrolases"/>
    <property type="match status" value="1"/>
</dbReference>
<dbReference type="PANTHER" id="PTHR21087:SF16">
    <property type="entry name" value="SHIKIMATE KINASE 1, CHLOROPLASTIC"/>
    <property type="match status" value="1"/>
</dbReference>
<sequence length="374" mass="41510">METRISMGLQLGTWINPEKIARKPNNSFQFFQNYGEQRLYRIPATCHLLAKKIRFHGPKILKVSCSSEKSPASVLEAGSFPALLDESKIIKIKSEEIEPYLNGRCIYLVGMMGSGKTTVGKVLSEALGYSFYDCDTLIEEAVGGSTVAEIFKSYGEGFFRDNEENGIARKKRCFLGTSYQNLAKIFAPFLLVLHALLHFNGCSHFSLFRLLFLKTEVLKKLSAMHRLIVSTGGGAVVRPVNWRHMRKGISVWLDVPLEALARRITAVGTDSRPLLHHESGDPYSKTMKRLSTLFEQRGDAYANADVRVSLENIAAKLGSKDVCNLTPTIIAIESSENIEDKKEKELGLVGGNMVSTEGFGERIGPEYQHVGLGN</sequence>
<proteinExistence type="inferred from homology"/>
<dbReference type="InterPro" id="IPR031322">
    <property type="entry name" value="Shikimate/glucono_kinase"/>
</dbReference>
<dbReference type="InterPro" id="IPR000623">
    <property type="entry name" value="Shikimate_kinase/TSH1"/>
</dbReference>
<keyword evidence="6" id="KW-0067">ATP-binding</keyword>
<dbReference type="PRINTS" id="PR01100">
    <property type="entry name" value="SHIKIMTKNASE"/>
</dbReference>
<evidence type="ECO:0008006" key="10">
    <source>
        <dbReference type="Google" id="ProtNLM"/>
    </source>
</evidence>
<dbReference type="CDD" id="cd00464">
    <property type="entry name" value="SK"/>
    <property type="match status" value="1"/>
</dbReference>
<evidence type="ECO:0000256" key="6">
    <source>
        <dbReference type="ARBA" id="ARBA00022840"/>
    </source>
</evidence>